<name>A0A3E0IC64_9FLAO</name>
<keyword evidence="2" id="KW-0472">Membrane</keyword>
<dbReference type="Proteomes" id="UP000256884">
    <property type="component" value="Unassembled WGS sequence"/>
</dbReference>
<keyword evidence="2" id="KW-0812">Transmembrane</keyword>
<evidence type="ECO:0008006" key="5">
    <source>
        <dbReference type="Google" id="ProtNLM"/>
    </source>
</evidence>
<organism evidence="3 4">
    <name type="scientific">Tenacibaculum gallaicum</name>
    <dbReference type="NCBI Taxonomy" id="561505"/>
    <lineage>
        <taxon>Bacteria</taxon>
        <taxon>Pseudomonadati</taxon>
        <taxon>Bacteroidota</taxon>
        <taxon>Flavobacteriia</taxon>
        <taxon>Flavobacteriales</taxon>
        <taxon>Flavobacteriaceae</taxon>
        <taxon>Tenacibaculum</taxon>
    </lineage>
</organism>
<dbReference type="OrthoDB" id="1115172at2"/>
<accession>A0A3E0IC64</accession>
<evidence type="ECO:0000256" key="1">
    <source>
        <dbReference type="SAM" id="Coils"/>
    </source>
</evidence>
<gene>
    <name evidence="3" type="ORF">C7448_101218</name>
</gene>
<keyword evidence="2" id="KW-1133">Transmembrane helix</keyword>
<comment type="caution">
    <text evidence="3">The sequence shown here is derived from an EMBL/GenBank/DDBJ whole genome shotgun (WGS) entry which is preliminary data.</text>
</comment>
<evidence type="ECO:0000313" key="4">
    <source>
        <dbReference type="Proteomes" id="UP000256884"/>
    </source>
</evidence>
<dbReference type="AlphaFoldDB" id="A0A3E0IC64"/>
<feature type="transmembrane region" description="Helical" evidence="2">
    <location>
        <begin position="9"/>
        <end position="26"/>
    </location>
</feature>
<dbReference type="EMBL" id="QUNS01000001">
    <property type="protein sequence ID" value="REH56183.1"/>
    <property type="molecule type" value="Genomic_DNA"/>
</dbReference>
<keyword evidence="4" id="KW-1185">Reference proteome</keyword>
<proteinExistence type="predicted"/>
<sequence length="292" mass="33119">MNQQKTKNVLILVLIILSLFLFYYSFQKSNENKNLQNIFLEEKAELQQDLDEMIKDYTDVVVGKKRLADRLEVELIKMKSLRDSIKDLKSDNFGLIRKYRSRIASLERENKKLFIQIDSLNSANDALTQENVIANEILQQKDSVNETLTEKNKELEAKVAIGGVIKTSPVKAVAMKERSSGKLTSTSRSSRTDAFRINFDLLENPITTAGEKRVYIQIADENKNVVAPKGKTDLKNGQKVQYTDSLEVSYSNNRLSLVSLVLVNRDNIKKGKYVISAFVDGVYSGNATIKLR</sequence>
<dbReference type="RefSeq" id="WP_115899514.1">
    <property type="nucleotide sequence ID" value="NZ_QUNS01000001.1"/>
</dbReference>
<feature type="coiled-coil region" evidence="1">
    <location>
        <begin position="96"/>
        <end position="158"/>
    </location>
</feature>
<evidence type="ECO:0000256" key="2">
    <source>
        <dbReference type="SAM" id="Phobius"/>
    </source>
</evidence>
<evidence type="ECO:0000313" key="3">
    <source>
        <dbReference type="EMBL" id="REH56183.1"/>
    </source>
</evidence>
<keyword evidence="1" id="KW-0175">Coiled coil</keyword>
<reference evidence="3 4" key="1">
    <citation type="submission" date="2018-08" db="EMBL/GenBank/DDBJ databases">
        <title>Genomic Encyclopedia of Type Strains, Phase IV (KMG-IV): sequencing the most valuable type-strain genomes for metagenomic binning, comparative biology and taxonomic classification.</title>
        <authorList>
            <person name="Goeker M."/>
        </authorList>
    </citation>
    <scope>NUCLEOTIDE SEQUENCE [LARGE SCALE GENOMIC DNA]</scope>
    <source>
        <strain evidence="3 4">DSM 18841</strain>
    </source>
</reference>
<protein>
    <recommendedName>
        <fullName evidence="5">Chromosome partitioning protein ParA</fullName>
    </recommendedName>
</protein>